<gene>
    <name evidence="1" type="ORF">HG719_04925</name>
</gene>
<dbReference type="RefSeq" id="WP_169032677.1">
    <property type="nucleotide sequence ID" value="NZ_JABBYL010000016.1"/>
</dbReference>
<proteinExistence type="predicted"/>
<reference evidence="1 2" key="1">
    <citation type="submission" date="2020-04" db="EMBL/GenBank/DDBJ databases">
        <title>Draft genome of Methanobacterium subterraneum isolated from animal feces.</title>
        <authorList>
            <person name="Ouboter H.T."/>
            <person name="Berger S."/>
            <person name="Gungor E."/>
            <person name="Jetten M.S.M."/>
            <person name="Welte C.U."/>
        </authorList>
    </citation>
    <scope>NUCLEOTIDE SEQUENCE [LARGE SCALE GENOMIC DNA]</scope>
    <source>
        <strain evidence="1">HO_2020</strain>
    </source>
</reference>
<protein>
    <submittedName>
        <fullName evidence="1">Uncharacterized protein</fullName>
    </submittedName>
</protein>
<evidence type="ECO:0000313" key="2">
    <source>
        <dbReference type="Proteomes" id="UP000591058"/>
    </source>
</evidence>
<dbReference type="AlphaFoldDB" id="A0A7K4DL27"/>
<evidence type="ECO:0000313" key="1">
    <source>
        <dbReference type="EMBL" id="NMO09181.1"/>
    </source>
</evidence>
<comment type="caution">
    <text evidence="1">The sequence shown here is derived from an EMBL/GenBank/DDBJ whole genome shotgun (WGS) entry which is preliminary data.</text>
</comment>
<accession>A0A7K4DL27</accession>
<organism evidence="1 2">
    <name type="scientific">Methanobacterium subterraneum</name>
    <dbReference type="NCBI Taxonomy" id="59277"/>
    <lineage>
        <taxon>Archaea</taxon>
        <taxon>Methanobacteriati</taxon>
        <taxon>Methanobacteriota</taxon>
        <taxon>Methanomada group</taxon>
        <taxon>Methanobacteria</taxon>
        <taxon>Methanobacteriales</taxon>
        <taxon>Methanobacteriaceae</taxon>
        <taxon>Methanobacterium</taxon>
    </lineage>
</organism>
<dbReference type="Proteomes" id="UP000591058">
    <property type="component" value="Unassembled WGS sequence"/>
</dbReference>
<dbReference type="EMBL" id="JABBYL010000016">
    <property type="protein sequence ID" value="NMO09181.1"/>
    <property type="molecule type" value="Genomic_DNA"/>
</dbReference>
<sequence length="412" mass="45324">MSLYAGISSVRLDKQSLYAPGAMKAAYGTFLTSLLVIKCHDMVADQAATAYNVTWTRTTPVVVSCLDDAKNAYITGESSLRMGMDVNGTMGNVWAFRFACSSAFSPIEYYVAGDSTGLSVTLGLGERILNGELPELFMSNGYLVYKIQGKDDLFLLLDPVTGIVTDCALGISGVYCYHDQITNTQIQLAQNLTSNNPNVLPDWQDSISEVSISLGTIASMLGTVVSEGKTIVTAELLSPLLPPLLPLNVLDALKPGSIAEAETNGQFSSATYLLQLMSQYWGESGPSQWFWDRLKESLEKYYHDITPSQSDLEKETPENLMDPPKLTEDYNFVIFGYGGHEEMILGSIIKSIECLTTMIVGLWNGLLFTMLGANRIGKLNMLFCYRGELSPYCIKAIVIHLNLKYLKMNKEE</sequence>
<name>A0A7K4DL27_9EURY</name>